<keyword evidence="4" id="KW-0326">Glycosidase</keyword>
<accession>A0A8T4I9Z2</accession>
<evidence type="ECO:0000259" key="6">
    <source>
        <dbReference type="Pfam" id="PF26410"/>
    </source>
</evidence>
<dbReference type="PANTHER" id="PTHR31451:SF40">
    <property type="entry name" value="GLYCOSIDE HYDROLASE FAMILY 5 DOMAIN-CONTAINING PROTEIN"/>
    <property type="match status" value="1"/>
</dbReference>
<comment type="caution">
    <text evidence="7">The sequence shown here is derived from an EMBL/GenBank/DDBJ whole genome shotgun (WGS) entry which is preliminary data.</text>
</comment>
<organism evidence="7 8">
    <name type="scientific">Stakelama marina</name>
    <dbReference type="NCBI Taxonomy" id="2826939"/>
    <lineage>
        <taxon>Bacteria</taxon>
        <taxon>Pseudomonadati</taxon>
        <taxon>Pseudomonadota</taxon>
        <taxon>Alphaproteobacteria</taxon>
        <taxon>Sphingomonadales</taxon>
        <taxon>Sphingomonadaceae</taxon>
        <taxon>Stakelama</taxon>
    </lineage>
</organism>
<keyword evidence="5" id="KW-0732">Signal</keyword>
<dbReference type="PROSITE" id="PS51318">
    <property type="entry name" value="TAT"/>
    <property type="match status" value="1"/>
</dbReference>
<feature type="signal peptide" evidence="5">
    <location>
        <begin position="1"/>
        <end position="24"/>
    </location>
</feature>
<feature type="domain" description="Glycoside hydrolase family 5" evidence="6">
    <location>
        <begin position="30"/>
        <end position="437"/>
    </location>
</feature>
<evidence type="ECO:0000256" key="1">
    <source>
        <dbReference type="ARBA" id="ARBA00001678"/>
    </source>
</evidence>
<dbReference type="AlphaFoldDB" id="A0A8T4I9Z2"/>
<evidence type="ECO:0000256" key="2">
    <source>
        <dbReference type="ARBA" id="ARBA00012706"/>
    </source>
</evidence>
<sequence length="445" mass="49045">MLDRRSILGGGLALASGAALPASAAPPKRGFVTRDGAEFRIDGKPYRYVGANMWYAPWIGAANPPGDRDRLKREFDRLAAMGVGNIRIAASAEEGPLKHSVRPGFRAKAKGWNENLLGGLDFTLAEMAKRDMKAVLYLTNFWEWSGGMMTYLWYATGRYMDMGDPAHPWPDFPNAVSKFYGNADAVGMYRDWIRAVVGRTNTLTGKRYRDDPTIMAWQLANEPRPAGDMETARPVLDSFYRWVQSSAQLIKSLSPDHLVSTGSEGLQGTLNSREIYIREHSIPEIDYCTAHIWPLNWGWVDDHDLGGTEAAGAEKVGEYIARSCDLAQSIGKPLVFEEFGYPRDGGGYDPAGSTRYKDAYYARIYDAIGRDIANGGPSRGSNFWAWNGEGRAAHGDHRWQKGDPLLGDPPHEPQGWYGVFDSDESTRAVIAAHARALSGTPESGA</sequence>
<evidence type="ECO:0000256" key="5">
    <source>
        <dbReference type="SAM" id="SignalP"/>
    </source>
</evidence>
<keyword evidence="8" id="KW-1185">Reference proteome</keyword>
<dbReference type="InterPro" id="IPR017853">
    <property type="entry name" value="GH"/>
</dbReference>
<dbReference type="InterPro" id="IPR001547">
    <property type="entry name" value="Glyco_hydro_5"/>
</dbReference>
<dbReference type="InterPro" id="IPR045053">
    <property type="entry name" value="MAN-like"/>
</dbReference>
<evidence type="ECO:0000313" key="7">
    <source>
        <dbReference type="EMBL" id="MBR0551340.1"/>
    </source>
</evidence>
<dbReference type="RefSeq" id="WP_284052623.1">
    <property type="nucleotide sequence ID" value="NZ_JAGRQC010000001.1"/>
</dbReference>
<dbReference type="EMBL" id="JAGRQC010000001">
    <property type="protein sequence ID" value="MBR0551340.1"/>
    <property type="molecule type" value="Genomic_DNA"/>
</dbReference>
<protein>
    <recommendedName>
        <fullName evidence="2">mannan endo-1,4-beta-mannosidase</fullName>
        <ecNumber evidence="2">3.2.1.78</ecNumber>
    </recommendedName>
</protein>
<dbReference type="SUPFAM" id="SSF51445">
    <property type="entry name" value="(Trans)glycosidases"/>
    <property type="match status" value="1"/>
</dbReference>
<name>A0A8T4I9Z2_9SPHN</name>
<dbReference type="EC" id="3.2.1.78" evidence="2"/>
<keyword evidence="3" id="KW-0378">Hydrolase</keyword>
<dbReference type="InterPro" id="IPR006311">
    <property type="entry name" value="TAT_signal"/>
</dbReference>
<comment type="catalytic activity">
    <reaction evidence="1">
        <text>Random hydrolysis of (1-&gt;4)-beta-D-mannosidic linkages in mannans, galactomannans and glucomannans.</text>
        <dbReference type="EC" id="3.2.1.78"/>
    </reaction>
</comment>
<dbReference type="Proteomes" id="UP000676996">
    <property type="component" value="Unassembled WGS sequence"/>
</dbReference>
<feature type="chain" id="PRO_5035901792" description="mannan endo-1,4-beta-mannosidase" evidence="5">
    <location>
        <begin position="25"/>
        <end position="445"/>
    </location>
</feature>
<dbReference type="PANTHER" id="PTHR31451">
    <property type="match status" value="1"/>
</dbReference>
<evidence type="ECO:0000256" key="4">
    <source>
        <dbReference type="ARBA" id="ARBA00023295"/>
    </source>
</evidence>
<proteinExistence type="predicted"/>
<reference evidence="7" key="1">
    <citation type="submission" date="2021-04" db="EMBL/GenBank/DDBJ databases">
        <title>Ouciella asimina sp. nov., isolated from the surface seawater in the hydrothermal field of Okinawa Trough.</title>
        <authorList>
            <person name="Shuang W."/>
        </authorList>
    </citation>
    <scope>NUCLEOTIDE SEQUENCE</scope>
    <source>
        <strain evidence="7">LXI357</strain>
    </source>
</reference>
<gene>
    <name evidence="7" type="ORF">J7S20_02335</name>
</gene>
<evidence type="ECO:0000313" key="8">
    <source>
        <dbReference type="Proteomes" id="UP000676996"/>
    </source>
</evidence>
<dbReference type="Gene3D" id="3.20.20.80">
    <property type="entry name" value="Glycosidases"/>
    <property type="match status" value="1"/>
</dbReference>
<dbReference type="Pfam" id="PF26410">
    <property type="entry name" value="GH5_mannosidase"/>
    <property type="match status" value="1"/>
</dbReference>
<dbReference type="GO" id="GO:0016985">
    <property type="term" value="F:mannan endo-1,4-beta-mannosidase activity"/>
    <property type="evidence" value="ECO:0007669"/>
    <property type="project" value="TreeGrafter"/>
</dbReference>
<evidence type="ECO:0000256" key="3">
    <source>
        <dbReference type="ARBA" id="ARBA00022801"/>
    </source>
</evidence>